<evidence type="ECO:0000256" key="1">
    <source>
        <dbReference type="ARBA" id="ARBA00004651"/>
    </source>
</evidence>
<evidence type="ECO:0000256" key="4">
    <source>
        <dbReference type="ARBA" id="ARBA00022692"/>
    </source>
</evidence>
<feature type="region of interest" description="Disordered" evidence="7">
    <location>
        <begin position="1"/>
        <end position="20"/>
    </location>
</feature>
<feature type="transmembrane region" description="Helical" evidence="8">
    <location>
        <begin position="105"/>
        <end position="129"/>
    </location>
</feature>
<evidence type="ECO:0000313" key="12">
    <source>
        <dbReference type="Proteomes" id="UP000289200"/>
    </source>
</evidence>
<organism evidence="11 12">
    <name type="scientific">Rhodoplanes serenus</name>
    <dbReference type="NCBI Taxonomy" id="200615"/>
    <lineage>
        <taxon>Bacteria</taxon>
        <taxon>Pseudomonadati</taxon>
        <taxon>Pseudomonadota</taxon>
        <taxon>Alphaproteobacteria</taxon>
        <taxon>Hyphomicrobiales</taxon>
        <taxon>Nitrobacteraceae</taxon>
        <taxon>Rhodoplanes</taxon>
    </lineage>
</organism>
<name>A0A3S4B102_9BRAD</name>
<comment type="caution">
    <text evidence="11">The sequence shown here is derived from an EMBL/GenBank/DDBJ whole genome shotgun (WGS) entry which is preliminary data.</text>
</comment>
<evidence type="ECO:0008006" key="13">
    <source>
        <dbReference type="Google" id="ProtNLM"/>
    </source>
</evidence>
<gene>
    <name evidence="11" type="ORF">RHODGE_RHODGE_02240</name>
</gene>
<evidence type="ECO:0000259" key="10">
    <source>
        <dbReference type="Pfam" id="PF12704"/>
    </source>
</evidence>
<feature type="domain" description="MacB-like periplasmic core" evidence="10">
    <location>
        <begin position="106"/>
        <end position="311"/>
    </location>
</feature>
<dbReference type="InterPro" id="IPR051125">
    <property type="entry name" value="ABC-4/HrtB_transporter"/>
</dbReference>
<dbReference type="PANTHER" id="PTHR43738">
    <property type="entry name" value="ABC TRANSPORTER, MEMBRANE PROTEIN"/>
    <property type="match status" value="1"/>
</dbReference>
<sequence length="463" mass="49218">MHQHRLETDQRRDGRHDDDRTRRLVASVRRAVAATAAATDRAWDAFVPVASAAARTGWRAARRTGEAIAAASRAAAERLSTARKAGPPLVLVLASRNLFHDRVRLVTTVIGIVFSVILVTVQIGLFLGFERMVTTMVDHAEADLWIVPRGTRNFEDPSLLDERQRFRALSVGGVAAVAPLVLGFAEWRRPDGGSTPVFVVGSDPRGGGLAPWNVVAGRADDLAAPFAVAVDRSYADRLGVRGVGDAGEIRDQKARIVAVTAGIRSFTTTPYVFAGFDRARAYLGTPTDRATYFLVRLAPGADIDRVRAQIAENLADAEVLTGAAFRERSRSFWLFGTGAGAALFGGALLGIVVGTVIVAQTLYSSTKDHIAEFATLRAIGSSTRYIVEVILWQALLSALVGFALATAAGLAVVAATTDSALPVVMTPTLVLGLLVMTIAMCAVSAVAAIREVVRIDPATVLAR</sequence>
<evidence type="ECO:0000256" key="6">
    <source>
        <dbReference type="ARBA" id="ARBA00023136"/>
    </source>
</evidence>
<reference evidence="12" key="1">
    <citation type="submission" date="2018-10" db="EMBL/GenBank/DDBJ databases">
        <authorList>
            <person name="Peiro R."/>
            <person name="Begona"/>
            <person name="Cbmso G."/>
            <person name="Lopez M."/>
            <person name="Gonzalez S."/>
            <person name="Sacristan E."/>
            <person name="Castillo E."/>
        </authorList>
    </citation>
    <scope>NUCLEOTIDE SEQUENCE [LARGE SCALE GENOMIC DNA]</scope>
</reference>
<comment type="subcellular location">
    <subcellularLocation>
        <location evidence="1">Cell membrane</location>
        <topology evidence="1">Multi-pass membrane protein</topology>
    </subcellularLocation>
</comment>
<feature type="transmembrane region" description="Helical" evidence="8">
    <location>
        <begin position="332"/>
        <end position="359"/>
    </location>
</feature>
<dbReference type="PANTHER" id="PTHR43738:SF1">
    <property type="entry name" value="HEMIN TRANSPORT SYSTEM PERMEASE PROTEIN HRTB-RELATED"/>
    <property type="match status" value="1"/>
</dbReference>
<dbReference type="AlphaFoldDB" id="A0A3S4B102"/>
<keyword evidence="3" id="KW-1003">Cell membrane</keyword>
<dbReference type="GO" id="GO:0005886">
    <property type="term" value="C:plasma membrane"/>
    <property type="evidence" value="ECO:0007669"/>
    <property type="project" value="UniProtKB-SubCell"/>
</dbReference>
<dbReference type="Pfam" id="PF12704">
    <property type="entry name" value="MacB_PCD"/>
    <property type="match status" value="1"/>
</dbReference>
<keyword evidence="4 8" id="KW-0812">Transmembrane</keyword>
<keyword evidence="12" id="KW-1185">Reference proteome</keyword>
<evidence type="ECO:0000256" key="8">
    <source>
        <dbReference type="SAM" id="Phobius"/>
    </source>
</evidence>
<feature type="transmembrane region" description="Helical" evidence="8">
    <location>
        <begin position="390"/>
        <end position="416"/>
    </location>
</feature>
<feature type="transmembrane region" description="Helical" evidence="8">
    <location>
        <begin position="428"/>
        <end position="449"/>
    </location>
</feature>
<dbReference type="Pfam" id="PF02687">
    <property type="entry name" value="FtsX"/>
    <property type="match status" value="1"/>
</dbReference>
<dbReference type="EMBL" id="UWOC01000139">
    <property type="protein sequence ID" value="VCU09067.1"/>
    <property type="molecule type" value="Genomic_DNA"/>
</dbReference>
<evidence type="ECO:0000313" key="11">
    <source>
        <dbReference type="EMBL" id="VCU09067.1"/>
    </source>
</evidence>
<dbReference type="Proteomes" id="UP000289200">
    <property type="component" value="Unassembled WGS sequence"/>
</dbReference>
<dbReference type="InterPro" id="IPR025857">
    <property type="entry name" value="MacB_PCD"/>
</dbReference>
<dbReference type="InterPro" id="IPR003838">
    <property type="entry name" value="ABC3_permease_C"/>
</dbReference>
<accession>A0A3S4B102</accession>
<dbReference type="OrthoDB" id="9768465at2"/>
<dbReference type="RefSeq" id="WP_129609046.1">
    <property type="nucleotide sequence ID" value="NZ_UWOC01000139.1"/>
</dbReference>
<evidence type="ECO:0000256" key="5">
    <source>
        <dbReference type="ARBA" id="ARBA00022989"/>
    </source>
</evidence>
<evidence type="ECO:0000256" key="3">
    <source>
        <dbReference type="ARBA" id="ARBA00022475"/>
    </source>
</evidence>
<keyword evidence="5 8" id="KW-1133">Transmembrane helix</keyword>
<evidence type="ECO:0000256" key="2">
    <source>
        <dbReference type="ARBA" id="ARBA00022448"/>
    </source>
</evidence>
<feature type="domain" description="ABC3 transporter permease C-terminal" evidence="9">
    <location>
        <begin position="347"/>
        <end position="457"/>
    </location>
</feature>
<keyword evidence="6 8" id="KW-0472">Membrane</keyword>
<keyword evidence="2" id="KW-0813">Transport</keyword>
<evidence type="ECO:0000256" key="7">
    <source>
        <dbReference type="SAM" id="MobiDB-lite"/>
    </source>
</evidence>
<protein>
    <recommendedName>
        <fullName evidence="13">Multidrug ABC transporter substrate-binding protein</fullName>
    </recommendedName>
</protein>
<evidence type="ECO:0000259" key="9">
    <source>
        <dbReference type="Pfam" id="PF02687"/>
    </source>
</evidence>
<proteinExistence type="predicted"/>